<feature type="non-terminal residue" evidence="1">
    <location>
        <position position="1"/>
    </location>
</feature>
<comment type="caution">
    <text evidence="1">The sequence shown here is derived from an EMBL/GenBank/DDBJ whole genome shotgun (WGS) entry which is preliminary data.</text>
</comment>
<proteinExistence type="predicted"/>
<evidence type="ECO:0000313" key="1">
    <source>
        <dbReference type="EMBL" id="PNX79362.1"/>
    </source>
</evidence>
<gene>
    <name evidence="1" type="ORF">L195_g035346</name>
</gene>
<evidence type="ECO:0000313" key="2">
    <source>
        <dbReference type="Proteomes" id="UP000236291"/>
    </source>
</evidence>
<name>A0A2K3LLG7_TRIPR</name>
<reference evidence="1 2" key="1">
    <citation type="journal article" date="2014" name="Am. J. Bot.">
        <title>Genome assembly and annotation for red clover (Trifolium pratense; Fabaceae).</title>
        <authorList>
            <person name="Istvanek J."/>
            <person name="Jaros M."/>
            <person name="Krenek A."/>
            <person name="Repkova J."/>
        </authorList>
    </citation>
    <scope>NUCLEOTIDE SEQUENCE [LARGE SCALE GENOMIC DNA]</scope>
    <source>
        <strain evidence="2">cv. Tatra</strain>
        <tissue evidence="1">Young leaves</tissue>
    </source>
</reference>
<dbReference type="AlphaFoldDB" id="A0A2K3LLG7"/>
<protein>
    <submittedName>
        <fullName evidence="1">Uncharacterized protein</fullName>
    </submittedName>
</protein>
<organism evidence="1 2">
    <name type="scientific">Trifolium pratense</name>
    <name type="common">Red clover</name>
    <dbReference type="NCBI Taxonomy" id="57577"/>
    <lineage>
        <taxon>Eukaryota</taxon>
        <taxon>Viridiplantae</taxon>
        <taxon>Streptophyta</taxon>
        <taxon>Embryophyta</taxon>
        <taxon>Tracheophyta</taxon>
        <taxon>Spermatophyta</taxon>
        <taxon>Magnoliopsida</taxon>
        <taxon>eudicotyledons</taxon>
        <taxon>Gunneridae</taxon>
        <taxon>Pentapetalae</taxon>
        <taxon>rosids</taxon>
        <taxon>fabids</taxon>
        <taxon>Fabales</taxon>
        <taxon>Fabaceae</taxon>
        <taxon>Papilionoideae</taxon>
        <taxon>50 kb inversion clade</taxon>
        <taxon>NPAAA clade</taxon>
        <taxon>Hologalegina</taxon>
        <taxon>IRL clade</taxon>
        <taxon>Trifolieae</taxon>
        <taxon>Trifolium</taxon>
    </lineage>
</organism>
<sequence length="115" mass="13162">IYEGVFHRNLDSGICTISSIIGGGGGGVRGHGIVYPNNRLLSNTSIRGSVSLSRPDYERSNRPGYIKRPPVKGVTEKDFRKGFKNWCKRYGRIFNSEGEEQYMFKWVTFPWEREV</sequence>
<dbReference type="EMBL" id="ASHM01035838">
    <property type="protein sequence ID" value="PNX79362.1"/>
    <property type="molecule type" value="Genomic_DNA"/>
</dbReference>
<dbReference type="Proteomes" id="UP000236291">
    <property type="component" value="Unassembled WGS sequence"/>
</dbReference>
<reference evidence="1 2" key="2">
    <citation type="journal article" date="2017" name="Front. Plant Sci.">
        <title>Gene Classification and Mining of Molecular Markers Useful in Red Clover (Trifolium pratense) Breeding.</title>
        <authorList>
            <person name="Istvanek J."/>
            <person name="Dluhosova J."/>
            <person name="Dluhos P."/>
            <person name="Patkova L."/>
            <person name="Nedelnik J."/>
            <person name="Repkova J."/>
        </authorList>
    </citation>
    <scope>NUCLEOTIDE SEQUENCE [LARGE SCALE GENOMIC DNA]</scope>
    <source>
        <strain evidence="2">cv. Tatra</strain>
        <tissue evidence="1">Young leaves</tissue>
    </source>
</reference>
<accession>A0A2K3LLG7</accession>